<accession>A0ABN1A6S5</accession>
<comment type="caution">
    <text evidence="4">The sequence shown here is derived from an EMBL/GenBank/DDBJ whole genome shotgun (WGS) entry which is preliminary data.</text>
</comment>
<feature type="domain" description="LysM" evidence="3">
    <location>
        <begin position="265"/>
        <end position="310"/>
    </location>
</feature>
<evidence type="ECO:0000313" key="5">
    <source>
        <dbReference type="Proteomes" id="UP001500740"/>
    </source>
</evidence>
<dbReference type="CDD" id="cd12797">
    <property type="entry name" value="M23_peptidase"/>
    <property type="match status" value="1"/>
</dbReference>
<dbReference type="Pfam" id="PF07501">
    <property type="entry name" value="G5"/>
    <property type="match status" value="1"/>
</dbReference>
<dbReference type="SUPFAM" id="SSF51261">
    <property type="entry name" value="Duplicated hybrid motif"/>
    <property type="match status" value="1"/>
</dbReference>
<dbReference type="PROSITE" id="PS51782">
    <property type="entry name" value="LYSM"/>
    <property type="match status" value="1"/>
</dbReference>
<keyword evidence="1" id="KW-0732">Signal</keyword>
<dbReference type="SMART" id="SM00257">
    <property type="entry name" value="LysM"/>
    <property type="match status" value="1"/>
</dbReference>
<dbReference type="PANTHER" id="PTHR21666">
    <property type="entry name" value="PEPTIDASE-RELATED"/>
    <property type="match status" value="1"/>
</dbReference>
<protein>
    <submittedName>
        <fullName evidence="4">M23 family metallopeptidase</fullName>
    </submittedName>
</protein>
<dbReference type="Gene3D" id="2.70.70.10">
    <property type="entry name" value="Glucose Permease (Domain IIA)"/>
    <property type="match status" value="1"/>
</dbReference>
<gene>
    <name evidence="4" type="ORF">GCM10008935_25970</name>
</gene>
<proteinExistence type="predicted"/>
<dbReference type="EMBL" id="BAAACZ010000025">
    <property type="protein sequence ID" value="GAA0468936.1"/>
    <property type="molecule type" value="Genomic_DNA"/>
</dbReference>
<evidence type="ECO:0000259" key="2">
    <source>
        <dbReference type="PROSITE" id="PS51109"/>
    </source>
</evidence>
<organism evidence="4 5">
    <name type="scientific">Alkalibacillus silvisoli</name>
    <dbReference type="NCBI Taxonomy" id="392823"/>
    <lineage>
        <taxon>Bacteria</taxon>
        <taxon>Bacillati</taxon>
        <taxon>Bacillota</taxon>
        <taxon>Bacilli</taxon>
        <taxon>Bacillales</taxon>
        <taxon>Bacillaceae</taxon>
        <taxon>Alkalibacillus</taxon>
    </lineage>
</organism>
<dbReference type="SUPFAM" id="SSF54106">
    <property type="entry name" value="LysM domain"/>
    <property type="match status" value="1"/>
</dbReference>
<name>A0ABN1A6S5_9BACI</name>
<dbReference type="Pfam" id="PF01551">
    <property type="entry name" value="Peptidase_M23"/>
    <property type="match status" value="1"/>
</dbReference>
<dbReference type="InterPro" id="IPR018392">
    <property type="entry name" value="LysM"/>
</dbReference>
<dbReference type="RefSeq" id="WP_343784226.1">
    <property type="nucleotide sequence ID" value="NZ_BAAACZ010000025.1"/>
</dbReference>
<dbReference type="PANTHER" id="PTHR21666:SF270">
    <property type="entry name" value="MUREIN HYDROLASE ACTIVATOR ENVC"/>
    <property type="match status" value="1"/>
</dbReference>
<dbReference type="InterPro" id="IPR016047">
    <property type="entry name" value="M23ase_b-sheet_dom"/>
</dbReference>
<dbReference type="Proteomes" id="UP001500740">
    <property type="component" value="Unassembled WGS sequence"/>
</dbReference>
<dbReference type="Pfam" id="PF01476">
    <property type="entry name" value="LysM"/>
    <property type="match status" value="1"/>
</dbReference>
<dbReference type="Gene3D" id="3.10.350.10">
    <property type="entry name" value="LysM domain"/>
    <property type="match status" value="1"/>
</dbReference>
<evidence type="ECO:0000259" key="3">
    <source>
        <dbReference type="PROSITE" id="PS51782"/>
    </source>
</evidence>
<dbReference type="SMART" id="SM01208">
    <property type="entry name" value="G5"/>
    <property type="match status" value="1"/>
</dbReference>
<keyword evidence="5" id="KW-1185">Reference proteome</keyword>
<sequence length="526" mass="58022">MVNLKKLMSDSVQKLSKPFKGSLTKKVIVTSVIGTGLLVGTAYADSSDDHLSNIYHVYVDNEHIGTVSDEDEVQSFIDEKAEEAKETEGEDLTLVPSQEIEFIEEFVFTANTDVDEVKEILEESLTFDAAAIELKVDGEHIGYVQDLDKANQAVNQVITDYLPDGVDEEITLLVEQFDDVDVDESIDLIDLLPQNMFETEVIETTEEDLDELFYQQTIELEDESIVLDVGFTENVTFSEVAVESHELLEVDQLAKLIERGTVTEQKHEVQDSEVLSTVAQDHDLSTDELIDLNPDLEDDSIIRVGDELNVTGLSSLVEVSYTEKVTEEQSIDYDTVTEQTDSLYKGESEVSQSGSEGSKEVTYEISMHNGEEIERNKIEEEVTEEPRDEIIKEGTKEISSRGSGDFSWPAVGGTVTSTYGPRWGSHHNGIDIAGVSNRSILAADNGVVVEAGYHSGGHGNRVIIDHNNGYRTLYAHLSSIDVNVGQTVKQGETLGQMGSTGNSTGVHLHFEVERNGSTVDPGPYIR</sequence>
<evidence type="ECO:0000313" key="4">
    <source>
        <dbReference type="EMBL" id="GAA0468936.1"/>
    </source>
</evidence>
<dbReference type="InterPro" id="IPR050570">
    <property type="entry name" value="Cell_wall_metabolism_enzyme"/>
</dbReference>
<dbReference type="InterPro" id="IPR011098">
    <property type="entry name" value="G5_dom"/>
</dbReference>
<feature type="domain" description="G5" evidence="2">
    <location>
        <begin position="316"/>
        <end position="397"/>
    </location>
</feature>
<evidence type="ECO:0000256" key="1">
    <source>
        <dbReference type="ARBA" id="ARBA00022729"/>
    </source>
</evidence>
<dbReference type="InterPro" id="IPR036779">
    <property type="entry name" value="LysM_dom_sf"/>
</dbReference>
<dbReference type="InterPro" id="IPR011055">
    <property type="entry name" value="Dup_hybrid_motif"/>
</dbReference>
<dbReference type="Gene3D" id="2.20.230.10">
    <property type="entry name" value="Resuscitation-promoting factor rpfb"/>
    <property type="match status" value="1"/>
</dbReference>
<dbReference type="PROSITE" id="PS51109">
    <property type="entry name" value="G5"/>
    <property type="match status" value="1"/>
</dbReference>
<reference evidence="4 5" key="1">
    <citation type="journal article" date="2019" name="Int. J. Syst. Evol. Microbiol.">
        <title>The Global Catalogue of Microorganisms (GCM) 10K type strain sequencing project: providing services to taxonomists for standard genome sequencing and annotation.</title>
        <authorList>
            <consortium name="The Broad Institute Genomics Platform"/>
            <consortium name="The Broad Institute Genome Sequencing Center for Infectious Disease"/>
            <person name="Wu L."/>
            <person name="Ma J."/>
        </authorList>
    </citation>
    <scope>NUCLEOTIDE SEQUENCE [LARGE SCALE GENOMIC DNA]</scope>
    <source>
        <strain evidence="4 5">JCM 14193</strain>
    </source>
</reference>